<protein>
    <submittedName>
        <fullName evidence="3">Sucrase</fullName>
    </submittedName>
</protein>
<proteinExistence type="predicted"/>
<dbReference type="AlphaFoldDB" id="A0A5C7B7Y8"/>
<name>A0A5C7B7Y8_9FLAO</name>
<dbReference type="GO" id="GO:0045493">
    <property type="term" value="P:xylan catabolic process"/>
    <property type="evidence" value="ECO:0007669"/>
    <property type="project" value="UniProtKB-KW"/>
</dbReference>
<gene>
    <name evidence="3" type="ORF">FUA26_02140</name>
</gene>
<evidence type="ECO:0000313" key="4">
    <source>
        <dbReference type="Proteomes" id="UP000321790"/>
    </source>
</evidence>
<dbReference type="PANTHER" id="PTHR43772">
    <property type="entry name" value="ENDO-1,4-BETA-XYLANASE"/>
    <property type="match status" value="1"/>
</dbReference>
<dbReference type="InterPro" id="IPR052176">
    <property type="entry name" value="Glycosyl_Hydrlase_43_Enz"/>
</dbReference>
<dbReference type="Proteomes" id="UP000321790">
    <property type="component" value="Unassembled WGS sequence"/>
</dbReference>
<keyword evidence="2" id="KW-0119">Carbohydrate metabolism</keyword>
<dbReference type="CDD" id="cd08994">
    <property type="entry name" value="GH43_62_32_68_117_130-like"/>
    <property type="match status" value="1"/>
</dbReference>
<dbReference type="SUPFAM" id="SSF75005">
    <property type="entry name" value="Arabinanase/levansucrase/invertase"/>
    <property type="match status" value="1"/>
</dbReference>
<reference evidence="4" key="1">
    <citation type="submission" date="2019-08" db="EMBL/GenBank/DDBJ databases">
        <title>Seonamhaeicola sediminis sp. nov., isolated from marine sediment.</title>
        <authorList>
            <person name="Cao W.R."/>
        </authorList>
    </citation>
    <scope>NUCLEOTIDE SEQUENCE [LARGE SCALE GENOMIC DNA]</scope>
    <source>
        <strain evidence="4">Gy8</strain>
    </source>
</reference>
<organism evidence="3 4">
    <name type="scientific">Seonamhaeicola algicola</name>
    <dbReference type="NCBI Taxonomy" id="1719036"/>
    <lineage>
        <taxon>Bacteria</taxon>
        <taxon>Pseudomonadati</taxon>
        <taxon>Bacteroidota</taxon>
        <taxon>Flavobacteriia</taxon>
        <taxon>Flavobacteriales</taxon>
        <taxon>Flavobacteriaceae</taxon>
    </lineage>
</organism>
<dbReference type="InterPro" id="IPR023296">
    <property type="entry name" value="Glyco_hydro_beta-prop_sf"/>
</dbReference>
<evidence type="ECO:0000313" key="3">
    <source>
        <dbReference type="EMBL" id="TXE13972.1"/>
    </source>
</evidence>
<keyword evidence="1" id="KW-0858">Xylan degradation</keyword>
<comment type="caution">
    <text evidence="3">The sequence shown here is derived from an EMBL/GenBank/DDBJ whole genome shotgun (WGS) entry which is preliminary data.</text>
</comment>
<evidence type="ECO:0000256" key="2">
    <source>
        <dbReference type="ARBA" id="ARBA00023277"/>
    </source>
</evidence>
<dbReference type="OrthoDB" id="9794572at2"/>
<keyword evidence="4" id="KW-1185">Reference proteome</keyword>
<accession>A0A5C7B7Y8</accession>
<dbReference type="Gene3D" id="2.115.10.20">
    <property type="entry name" value="Glycosyl hydrolase domain, family 43"/>
    <property type="match status" value="1"/>
</dbReference>
<keyword evidence="1" id="KW-0624">Polysaccharide degradation</keyword>
<dbReference type="EMBL" id="VOSC01000007">
    <property type="protein sequence ID" value="TXE13972.1"/>
    <property type="molecule type" value="Genomic_DNA"/>
</dbReference>
<evidence type="ECO:0000256" key="1">
    <source>
        <dbReference type="ARBA" id="ARBA00022651"/>
    </source>
</evidence>
<sequence>MFSCVKTKNKTTEEKSVVVEVEKDYKLEFDKVALKSKFVNDSITIWGASIIKGQDSLYHMFYSRWKKDLGWAWVTHSEIAHATSKSPFGPFKHKDVILGPRGAEFWDGLCTHNPTVHKFDGKYYLYYMGNTGDGVNLCVPGKIVYNWTHRNNQRIGVAVAYDPNGPWERFDTPLIDASEDENALDALLANNPSITRRPDGGYLMVYKAVGKKIKKISGGPVVHCVATSDSPTGPFKKYDKPVFTAKGTDFPAEDPFIWYEKGKYRAIVKDMHGAFTDAGQALVLFESEDGFDWNLSKNGLVSTLEINWEDGTIQKVDHLERPQLYIEDGKPTALLCASDVKDENGVLHSFNVQIPVKISN</sequence>
<dbReference type="PANTHER" id="PTHR43772:SF2">
    <property type="entry name" value="PUTATIVE (AFU_ORTHOLOGUE AFUA_2G04480)-RELATED"/>
    <property type="match status" value="1"/>
</dbReference>